<feature type="domain" description="Anthranilate synthase component I N-terminal" evidence="5">
    <location>
        <begin position="14"/>
        <end position="182"/>
    </location>
</feature>
<dbReference type="PANTHER" id="PTHR11236:SF49">
    <property type="entry name" value="ANTHRANILATE SYNTHASE COMPONENT 1"/>
    <property type="match status" value="1"/>
</dbReference>
<dbReference type="EMBL" id="QICH01000002">
    <property type="protein sequence ID" value="PXF62967.1"/>
    <property type="molecule type" value="Genomic_DNA"/>
</dbReference>
<evidence type="ECO:0000313" key="6">
    <source>
        <dbReference type="EMBL" id="PXF62967.1"/>
    </source>
</evidence>
<evidence type="ECO:0000256" key="1">
    <source>
        <dbReference type="ARBA" id="ARBA00012266"/>
    </source>
</evidence>
<evidence type="ECO:0000259" key="5">
    <source>
        <dbReference type="Pfam" id="PF04715"/>
    </source>
</evidence>
<dbReference type="InterPro" id="IPR005801">
    <property type="entry name" value="ADC_synthase"/>
</dbReference>
<dbReference type="InterPro" id="IPR006805">
    <property type="entry name" value="Anth_synth_I_N"/>
</dbReference>
<dbReference type="OrthoDB" id="9803598at2"/>
<dbReference type="RefSeq" id="WP_110200770.1">
    <property type="nucleotide sequence ID" value="NZ_QICH01000002.1"/>
</dbReference>
<keyword evidence="2" id="KW-0456">Lyase</keyword>
<evidence type="ECO:0000313" key="7">
    <source>
        <dbReference type="Proteomes" id="UP000247689"/>
    </source>
</evidence>
<evidence type="ECO:0000259" key="4">
    <source>
        <dbReference type="Pfam" id="PF00425"/>
    </source>
</evidence>
<comment type="catalytic activity">
    <reaction evidence="3">
        <text>chorismate + L-glutamine = anthranilate + pyruvate + L-glutamate + H(+)</text>
        <dbReference type="Rhea" id="RHEA:21732"/>
        <dbReference type="ChEBI" id="CHEBI:15361"/>
        <dbReference type="ChEBI" id="CHEBI:15378"/>
        <dbReference type="ChEBI" id="CHEBI:16567"/>
        <dbReference type="ChEBI" id="CHEBI:29748"/>
        <dbReference type="ChEBI" id="CHEBI:29985"/>
        <dbReference type="ChEBI" id="CHEBI:58359"/>
        <dbReference type="EC" id="4.1.3.27"/>
    </reaction>
</comment>
<dbReference type="Pfam" id="PF00425">
    <property type="entry name" value="Chorismate_bind"/>
    <property type="match status" value="1"/>
</dbReference>
<dbReference type="Proteomes" id="UP000247689">
    <property type="component" value="Unassembled WGS sequence"/>
</dbReference>
<feature type="domain" description="Chorismate-utilising enzyme C-terminal" evidence="4">
    <location>
        <begin position="243"/>
        <end position="503"/>
    </location>
</feature>
<evidence type="ECO:0000256" key="2">
    <source>
        <dbReference type="ARBA" id="ARBA00023239"/>
    </source>
</evidence>
<dbReference type="PANTHER" id="PTHR11236">
    <property type="entry name" value="AMINOBENZOATE/ANTHRANILATE SYNTHASE"/>
    <property type="match status" value="1"/>
</dbReference>
<evidence type="ECO:0000256" key="3">
    <source>
        <dbReference type="ARBA" id="ARBA00047683"/>
    </source>
</evidence>
<name>A0A318D7V9_9GAMM</name>
<dbReference type="Gene3D" id="3.60.120.10">
    <property type="entry name" value="Anthranilate synthase"/>
    <property type="match status" value="1"/>
</dbReference>
<dbReference type="InterPro" id="IPR015890">
    <property type="entry name" value="Chorismate_C"/>
</dbReference>
<dbReference type="EC" id="4.1.3.27" evidence="1"/>
<accession>A0A318D7V9</accession>
<reference evidence="6 7" key="1">
    <citation type="submission" date="2018-05" db="EMBL/GenBank/DDBJ databases">
        <title>Kangiella spongicola genome sequence.</title>
        <authorList>
            <person name="Maclea K.S."/>
            <person name="Goen A.E."/>
            <person name="Kelley C."/>
            <person name="Underriner A."/>
            <person name="Silverwood T."/>
            <person name="Trachtenberg A.M."/>
        </authorList>
    </citation>
    <scope>NUCLEOTIDE SEQUENCE [LARGE SCALE GENOMIC DNA]</scope>
    <source>
        <strain evidence="6 7">ATCC BAA-2076</strain>
    </source>
</reference>
<protein>
    <recommendedName>
        <fullName evidence="1">anthranilate synthase</fullName>
        <ecNumber evidence="1">4.1.3.27</ecNumber>
    </recommendedName>
</protein>
<dbReference type="AlphaFoldDB" id="A0A318D7V9"/>
<comment type="caution">
    <text evidence="6">The sequence shown here is derived from an EMBL/GenBank/DDBJ whole genome shotgun (WGS) entry which is preliminary data.</text>
</comment>
<proteinExistence type="predicted"/>
<organism evidence="6 7">
    <name type="scientific">Kangiella spongicola</name>
    <dbReference type="NCBI Taxonomy" id="796379"/>
    <lineage>
        <taxon>Bacteria</taxon>
        <taxon>Pseudomonadati</taxon>
        <taxon>Pseudomonadota</taxon>
        <taxon>Gammaproteobacteria</taxon>
        <taxon>Kangiellales</taxon>
        <taxon>Kangiellaceae</taxon>
        <taxon>Kangiella</taxon>
    </lineage>
</organism>
<dbReference type="PRINTS" id="PR00095">
    <property type="entry name" value="ANTSNTHASEI"/>
</dbReference>
<dbReference type="SUPFAM" id="SSF56322">
    <property type="entry name" value="ADC synthase"/>
    <property type="match status" value="1"/>
</dbReference>
<sequence length="522" mass="57591">MQVNTLSRKLPLSLNPYQAYGALTNNGNVENTALLETAEAGTHNHQKSVIMLSAALKVIAFDKSVEIMSLNSNGDALIESLKSNTVLSDNFQFTESERKLSLTLLPMPESNDESVRITAPTSVTVLQVIRDLLKTNSDSDNETSLLIGAFSYEVVEQYEKLPSIDKNQEDYCFYVADQLIIQQRDSQSAKIVVKGFAENADNTVRLGVELDKIYQTLTNTSSIKPLVFKTSEANPELSVNVSDSDYCQFVDKAKERIIEGDIFQVVLARTFSITCNNAYKAYGKLRTSNPSPYMYYINFGGKELFGASPESALKVNRKREVFLYPIAGTRKRALDSETGKVDHEQDARVEFELIADEKEGAEHMMLVDLARNDLAKVVQPESREITQLKRIVKYSHVQHMVSEVKGILQPNIDSLVAYRACANMGTLTGAPKIKAMEIIREQENSGRGYYGGAVCTLNANDEFDSAIIIRSAVVEDGIAKISAGAGVVHDSEPQLEALETLNKAKAVIDACRTNGPKSELLS</sequence>
<gene>
    <name evidence="6" type="ORF">DL796_05810</name>
</gene>
<dbReference type="NCBIfam" id="NF010079">
    <property type="entry name" value="PRK13564.1"/>
    <property type="match status" value="1"/>
</dbReference>
<dbReference type="InterPro" id="IPR019999">
    <property type="entry name" value="Anth_synth_I-like"/>
</dbReference>
<dbReference type="GO" id="GO:0000162">
    <property type="term" value="P:L-tryptophan biosynthetic process"/>
    <property type="evidence" value="ECO:0007669"/>
    <property type="project" value="TreeGrafter"/>
</dbReference>
<keyword evidence="7" id="KW-1185">Reference proteome</keyword>
<dbReference type="GO" id="GO:0004049">
    <property type="term" value="F:anthranilate synthase activity"/>
    <property type="evidence" value="ECO:0007669"/>
    <property type="project" value="UniProtKB-EC"/>
</dbReference>
<dbReference type="Pfam" id="PF04715">
    <property type="entry name" value="Anth_synt_I_N"/>
    <property type="match status" value="1"/>
</dbReference>